<dbReference type="AlphaFoldDB" id="A0A382S5J3"/>
<accession>A0A382S5J3</accession>
<reference evidence="1" key="1">
    <citation type="submission" date="2018-05" db="EMBL/GenBank/DDBJ databases">
        <authorList>
            <person name="Lanie J.A."/>
            <person name="Ng W.-L."/>
            <person name="Kazmierczak K.M."/>
            <person name="Andrzejewski T.M."/>
            <person name="Davidsen T.M."/>
            <person name="Wayne K.J."/>
            <person name="Tettelin H."/>
            <person name="Glass J.I."/>
            <person name="Rusch D."/>
            <person name="Podicherti R."/>
            <person name="Tsui H.-C.T."/>
            <person name="Winkler M.E."/>
        </authorList>
    </citation>
    <scope>NUCLEOTIDE SEQUENCE</scope>
</reference>
<dbReference type="EMBL" id="UINC01126567">
    <property type="protein sequence ID" value="SVD05130.1"/>
    <property type="molecule type" value="Genomic_DNA"/>
</dbReference>
<protein>
    <submittedName>
        <fullName evidence="1">Uncharacterized protein</fullName>
    </submittedName>
</protein>
<sequence length="36" mass="3931">MPVGVAVEQVPESDSSANLAVWLDVFAIDCLHEPEY</sequence>
<proteinExistence type="predicted"/>
<organism evidence="1">
    <name type="scientific">marine metagenome</name>
    <dbReference type="NCBI Taxonomy" id="408172"/>
    <lineage>
        <taxon>unclassified sequences</taxon>
        <taxon>metagenomes</taxon>
        <taxon>ecological metagenomes</taxon>
    </lineage>
</organism>
<evidence type="ECO:0000313" key="1">
    <source>
        <dbReference type="EMBL" id="SVD05130.1"/>
    </source>
</evidence>
<name>A0A382S5J3_9ZZZZ</name>
<gene>
    <name evidence="1" type="ORF">METZ01_LOCUS357984</name>
</gene>